<dbReference type="InterPro" id="IPR041236">
    <property type="entry name" value="PriA_C"/>
</dbReference>
<dbReference type="InterPro" id="IPR014001">
    <property type="entry name" value="Helicase_ATP-bd"/>
</dbReference>
<dbReference type="GO" id="GO:0005524">
    <property type="term" value="F:ATP binding"/>
    <property type="evidence" value="ECO:0007669"/>
    <property type="project" value="UniProtKB-UniRule"/>
</dbReference>
<dbReference type="GO" id="GO:0008270">
    <property type="term" value="F:zinc ion binding"/>
    <property type="evidence" value="ECO:0007669"/>
    <property type="project" value="UniProtKB-UniRule"/>
</dbReference>
<dbReference type="InterPro" id="IPR011545">
    <property type="entry name" value="DEAD/DEAH_box_helicase_dom"/>
</dbReference>
<feature type="binding site" evidence="12">
    <location>
        <position position="544"/>
    </location>
    <ligand>
        <name>Zn(2+)</name>
        <dbReference type="ChEBI" id="CHEBI:29105"/>
        <label>1</label>
    </ligand>
</feature>
<reference evidence="15 16" key="1">
    <citation type="submission" date="2020-08" db="EMBL/GenBank/DDBJ databases">
        <title>Genomic Encyclopedia of Type Strains, Phase IV (KMG-IV): sequencing the most valuable type-strain genomes for metagenomic binning, comparative biology and taxonomic classification.</title>
        <authorList>
            <person name="Goeker M."/>
        </authorList>
    </citation>
    <scope>NUCLEOTIDE SEQUENCE [LARGE SCALE GENOMIC DNA]</scope>
    <source>
        <strain evidence="15 16">DSM 29568</strain>
    </source>
</reference>
<sequence length="837" mass="95650">MARNLVFRVIIFILIEKQRAMAYYADIILPLSLPKPYTYGMLESQEKHLKTGMRVAVPFGKTKVYTGIVAKIHQDKPALYEVKYIEEILDETPIVTLKQLEIWQWIAAYYLCNIGEVLKAALPSALLLESETVVELNKEKEIQVEELSDQEYLIYEALQQKSILKVQEIMGILGLKKVLPIIQAMATKDVVVINQELYKQYKPKLVRYVKISEAYRDQEQLTAFLATTQKAAPKQYEVMLSYFSIEASTKKSITPKQLAAAAKTTPSTIKSLVSKGVLDEYYLQHDRMGFQGDTAGSSPVLTPHQTAAFEAINTAFLDKNVCLLHGVTSSGKTEVYIKLIEAQLQQDKQVLFMVPEIGLTTQLIARLQRYFGKEVQVYHSRNSVNERVETYQHVLAQTKGKIIIGTRSAVFLPFRNLGLIIVDEEHETTYKQYDPAPRYNARDISVLLAQKFNAKVLLGSATPSLESYDNAKKEKYALVELTKRYGNVLPPAIQLVDLKQKYKRKQMTGHFSDTLLQEMKTCLGEGKQVILFQNRRGYSPILECNTCGFSPQCPNCDVSLTYHKHNHSLRCHYCGYHIAMQLQCMGCGSTEISTKGFGTEQIETELKSVFKDYKIARMDLDTTRGKYAYEKIISEFEQQQIDILVGTQMLAKGLDFRNVALVGIMNADTLLNYPDFRAHERCFQLLVQVSGRAGRTKEQGKVLIQSFNPNHQILQQVTTNQYEKMAEEQLYERKNFKYPPSYKLIRVVVKHKDYNAVNEAADWLTKAYQNAFKEHVLGPEFPPVMRIRNAYIKYILIKVPPAYSLQKTKAYLERINISFSAIGAFRKIRLNVNVDPY</sequence>
<dbReference type="Proteomes" id="UP000553034">
    <property type="component" value="Unassembled WGS sequence"/>
</dbReference>
<comment type="catalytic activity">
    <reaction evidence="11 12">
        <text>ATP + H2O = ADP + phosphate + H(+)</text>
        <dbReference type="Rhea" id="RHEA:13065"/>
        <dbReference type="ChEBI" id="CHEBI:15377"/>
        <dbReference type="ChEBI" id="CHEBI:15378"/>
        <dbReference type="ChEBI" id="CHEBI:30616"/>
        <dbReference type="ChEBI" id="CHEBI:43474"/>
        <dbReference type="ChEBI" id="CHEBI:456216"/>
        <dbReference type="EC" id="5.6.2.4"/>
    </reaction>
</comment>
<keyword evidence="4 12" id="KW-0547">Nucleotide-binding</keyword>
<dbReference type="NCBIfam" id="TIGR00595">
    <property type="entry name" value="priA"/>
    <property type="match status" value="1"/>
</dbReference>
<keyword evidence="3 12" id="KW-0479">Metal-binding</keyword>
<dbReference type="Pfam" id="PF17764">
    <property type="entry name" value="PriA_3primeBD"/>
    <property type="match status" value="1"/>
</dbReference>
<dbReference type="GO" id="GO:0006269">
    <property type="term" value="P:DNA replication, synthesis of primer"/>
    <property type="evidence" value="ECO:0007669"/>
    <property type="project" value="UniProtKB-KW"/>
</dbReference>
<dbReference type="Pfam" id="PF18074">
    <property type="entry name" value="PriA_C"/>
    <property type="match status" value="1"/>
</dbReference>
<keyword evidence="8 12" id="KW-0067">ATP-binding</keyword>
<keyword evidence="16" id="KW-1185">Reference proteome</keyword>
<evidence type="ECO:0000259" key="14">
    <source>
        <dbReference type="PROSITE" id="PS51194"/>
    </source>
</evidence>
<keyword evidence="9 12" id="KW-0238">DNA-binding</keyword>
<dbReference type="SUPFAM" id="SSF52540">
    <property type="entry name" value="P-loop containing nucleoside triphosphate hydrolases"/>
    <property type="match status" value="1"/>
</dbReference>
<dbReference type="CDD" id="cd17929">
    <property type="entry name" value="DEXHc_priA"/>
    <property type="match status" value="1"/>
</dbReference>
<dbReference type="InterPro" id="IPR041222">
    <property type="entry name" value="PriA_3primeBD"/>
</dbReference>
<dbReference type="InterPro" id="IPR040498">
    <property type="entry name" value="PriA_CRR"/>
</dbReference>
<evidence type="ECO:0000256" key="7">
    <source>
        <dbReference type="ARBA" id="ARBA00022833"/>
    </source>
</evidence>
<evidence type="ECO:0000256" key="2">
    <source>
        <dbReference type="ARBA" id="ARBA00022705"/>
    </source>
</evidence>
<dbReference type="Gene3D" id="3.40.1440.60">
    <property type="entry name" value="PriA, 3(prime) DNA-binding domain"/>
    <property type="match status" value="1"/>
</dbReference>
<dbReference type="GO" id="GO:0006310">
    <property type="term" value="P:DNA recombination"/>
    <property type="evidence" value="ECO:0007669"/>
    <property type="project" value="InterPro"/>
</dbReference>
<dbReference type="Pfam" id="PF18319">
    <property type="entry name" value="Zn_ribbon_PriA"/>
    <property type="match status" value="1"/>
</dbReference>
<dbReference type="GO" id="GO:0003677">
    <property type="term" value="F:DNA binding"/>
    <property type="evidence" value="ECO:0007669"/>
    <property type="project" value="UniProtKB-UniRule"/>
</dbReference>
<dbReference type="Pfam" id="PF00270">
    <property type="entry name" value="DEAD"/>
    <property type="match status" value="1"/>
</dbReference>
<name>A0A840EIR5_9FLAO</name>
<feature type="binding site" evidence="12">
    <location>
        <position position="553"/>
    </location>
    <ligand>
        <name>Zn(2+)</name>
        <dbReference type="ChEBI" id="CHEBI:29105"/>
        <label>2</label>
    </ligand>
</feature>
<dbReference type="InterPro" id="IPR005259">
    <property type="entry name" value="PriA"/>
</dbReference>
<dbReference type="Gene3D" id="3.40.50.300">
    <property type="entry name" value="P-loop containing nucleotide triphosphate hydrolases"/>
    <property type="match status" value="2"/>
</dbReference>
<evidence type="ECO:0000313" key="16">
    <source>
        <dbReference type="Proteomes" id="UP000553034"/>
    </source>
</evidence>
<dbReference type="EMBL" id="JACIFO010000005">
    <property type="protein sequence ID" value="MBB4119232.1"/>
    <property type="molecule type" value="Genomic_DNA"/>
</dbReference>
<feature type="binding site" evidence="12">
    <location>
        <position position="587"/>
    </location>
    <ligand>
        <name>Zn(2+)</name>
        <dbReference type="ChEBI" id="CHEBI:29105"/>
        <label>1</label>
    </ligand>
</feature>
<evidence type="ECO:0000259" key="13">
    <source>
        <dbReference type="PROSITE" id="PS51192"/>
    </source>
</evidence>
<evidence type="ECO:0000256" key="10">
    <source>
        <dbReference type="ARBA" id="ARBA00023235"/>
    </source>
</evidence>
<feature type="binding site" evidence="12">
    <location>
        <position position="571"/>
    </location>
    <ligand>
        <name>Zn(2+)</name>
        <dbReference type="ChEBI" id="CHEBI:29105"/>
        <label>2</label>
    </ligand>
</feature>
<dbReference type="CDD" id="cd18804">
    <property type="entry name" value="SF2_C_priA"/>
    <property type="match status" value="1"/>
</dbReference>
<comment type="subunit">
    <text evidence="12">Component of the replication restart primosome.</text>
</comment>
<feature type="binding site" evidence="12">
    <location>
        <position position="584"/>
    </location>
    <ligand>
        <name>Zn(2+)</name>
        <dbReference type="ChEBI" id="CHEBI:29105"/>
        <label>1</label>
    </ligand>
</feature>
<dbReference type="GO" id="GO:0016787">
    <property type="term" value="F:hydrolase activity"/>
    <property type="evidence" value="ECO:0007669"/>
    <property type="project" value="UniProtKB-KW"/>
</dbReference>
<feature type="domain" description="Helicase C-terminal" evidence="14">
    <location>
        <begin position="579"/>
        <end position="733"/>
    </location>
</feature>
<protein>
    <recommendedName>
        <fullName evidence="12">Replication restart protein PriA</fullName>
    </recommendedName>
    <alternativeName>
        <fullName evidence="12">ATP-dependent DNA helicase PriA</fullName>
        <ecNumber evidence="12">5.6.2.4</ecNumber>
    </alternativeName>
    <alternativeName>
        <fullName evidence="12">DNA 3'-5' helicase PriA</fullName>
    </alternativeName>
</protein>
<evidence type="ECO:0000256" key="12">
    <source>
        <dbReference type="HAMAP-Rule" id="MF_00983"/>
    </source>
</evidence>
<dbReference type="GO" id="GO:0006302">
    <property type="term" value="P:double-strand break repair"/>
    <property type="evidence" value="ECO:0007669"/>
    <property type="project" value="InterPro"/>
</dbReference>
<evidence type="ECO:0000256" key="3">
    <source>
        <dbReference type="ARBA" id="ARBA00022723"/>
    </source>
</evidence>
<dbReference type="AlphaFoldDB" id="A0A840EIR5"/>
<dbReference type="InterPro" id="IPR042115">
    <property type="entry name" value="PriA_3primeBD_sf"/>
</dbReference>
<accession>A0A840EIR5</accession>
<dbReference type="FunFam" id="3.40.50.300:FF:000489">
    <property type="entry name" value="Primosome assembly protein PriA"/>
    <property type="match status" value="1"/>
</dbReference>
<dbReference type="GO" id="GO:0006270">
    <property type="term" value="P:DNA replication initiation"/>
    <property type="evidence" value="ECO:0007669"/>
    <property type="project" value="TreeGrafter"/>
</dbReference>
<dbReference type="InterPro" id="IPR001650">
    <property type="entry name" value="Helicase_C-like"/>
</dbReference>
<dbReference type="SMART" id="SM00487">
    <property type="entry name" value="DEXDc"/>
    <property type="match status" value="1"/>
</dbReference>
<dbReference type="PANTHER" id="PTHR30580">
    <property type="entry name" value="PRIMOSOMAL PROTEIN N"/>
    <property type="match status" value="1"/>
</dbReference>
<dbReference type="PROSITE" id="PS51192">
    <property type="entry name" value="HELICASE_ATP_BIND_1"/>
    <property type="match status" value="1"/>
</dbReference>
<feature type="binding site" evidence="12">
    <location>
        <position position="547"/>
    </location>
    <ligand>
        <name>Zn(2+)</name>
        <dbReference type="ChEBI" id="CHEBI:29105"/>
        <label>1</label>
    </ligand>
</feature>
<comment type="cofactor">
    <cofactor evidence="12">
        <name>Zn(2+)</name>
        <dbReference type="ChEBI" id="CHEBI:29105"/>
    </cofactor>
    <text evidence="12">Binds 2 zinc ions per subunit.</text>
</comment>
<dbReference type="PROSITE" id="PS51194">
    <property type="entry name" value="HELICASE_CTER"/>
    <property type="match status" value="1"/>
</dbReference>
<keyword evidence="6 12" id="KW-0347">Helicase</keyword>
<dbReference type="SMART" id="SM00490">
    <property type="entry name" value="HELICc"/>
    <property type="match status" value="1"/>
</dbReference>
<organism evidence="15 16">
    <name type="scientific">Mesonia hippocampi</name>
    <dbReference type="NCBI Taxonomy" id="1628250"/>
    <lineage>
        <taxon>Bacteria</taxon>
        <taxon>Pseudomonadati</taxon>
        <taxon>Bacteroidota</taxon>
        <taxon>Flavobacteriia</taxon>
        <taxon>Flavobacteriales</taxon>
        <taxon>Flavobacteriaceae</taxon>
        <taxon>Mesonia</taxon>
    </lineage>
</organism>
<proteinExistence type="inferred from homology"/>
<feature type="domain" description="Helicase ATP-binding" evidence="13">
    <location>
        <begin position="313"/>
        <end position="481"/>
    </location>
</feature>
<evidence type="ECO:0000256" key="5">
    <source>
        <dbReference type="ARBA" id="ARBA00022801"/>
    </source>
</evidence>
<evidence type="ECO:0000256" key="4">
    <source>
        <dbReference type="ARBA" id="ARBA00022741"/>
    </source>
</evidence>
<comment type="function">
    <text evidence="12">Initiates the restart of stalled replication forks, which reloads the replicative helicase on sites other than the origin of replication. Recognizes and binds to abandoned replication forks and remodels them to uncover a helicase loading site. Promotes assembly of the primosome at these replication forks.</text>
</comment>
<comment type="caution">
    <text evidence="15">The sequence shown here is derived from an EMBL/GenBank/DDBJ whole genome shotgun (WGS) entry which is preliminary data.</text>
</comment>
<feature type="binding site" evidence="12">
    <location>
        <position position="574"/>
    </location>
    <ligand>
        <name>Zn(2+)</name>
        <dbReference type="ChEBI" id="CHEBI:29105"/>
        <label>2</label>
    </ligand>
</feature>
<evidence type="ECO:0000256" key="9">
    <source>
        <dbReference type="ARBA" id="ARBA00023125"/>
    </source>
</evidence>
<comment type="similarity">
    <text evidence="12">Belongs to the helicase family. PriA subfamily.</text>
</comment>
<dbReference type="FunFam" id="3.40.1440.60:FF:000001">
    <property type="entry name" value="Primosomal protein N"/>
    <property type="match status" value="1"/>
</dbReference>
<dbReference type="InterPro" id="IPR027417">
    <property type="entry name" value="P-loop_NTPase"/>
</dbReference>
<dbReference type="Pfam" id="PF00271">
    <property type="entry name" value="Helicase_C"/>
    <property type="match status" value="1"/>
</dbReference>
<dbReference type="EC" id="5.6.2.4" evidence="12"/>
<feature type="binding site" evidence="12">
    <location>
        <position position="556"/>
    </location>
    <ligand>
        <name>Zn(2+)</name>
        <dbReference type="ChEBI" id="CHEBI:29105"/>
        <label>2</label>
    </ligand>
</feature>
<evidence type="ECO:0000256" key="8">
    <source>
        <dbReference type="ARBA" id="ARBA00022840"/>
    </source>
</evidence>
<evidence type="ECO:0000256" key="6">
    <source>
        <dbReference type="ARBA" id="ARBA00022806"/>
    </source>
</evidence>
<dbReference type="GO" id="GO:1990077">
    <property type="term" value="C:primosome complex"/>
    <property type="evidence" value="ECO:0007669"/>
    <property type="project" value="UniProtKB-UniRule"/>
</dbReference>
<dbReference type="PANTHER" id="PTHR30580:SF0">
    <property type="entry name" value="PRIMOSOMAL PROTEIN N"/>
    <property type="match status" value="1"/>
</dbReference>
<comment type="catalytic activity">
    <reaction evidence="12">
        <text>Couples ATP hydrolysis with the unwinding of duplex DNA by translocating in the 3'-5' direction.</text>
        <dbReference type="EC" id="5.6.2.4"/>
    </reaction>
</comment>
<keyword evidence="10 12" id="KW-0413">Isomerase</keyword>
<dbReference type="GO" id="GO:0043138">
    <property type="term" value="F:3'-5' DNA helicase activity"/>
    <property type="evidence" value="ECO:0007669"/>
    <property type="project" value="UniProtKB-EC"/>
</dbReference>
<dbReference type="HAMAP" id="MF_00983">
    <property type="entry name" value="PriA"/>
    <property type="match status" value="1"/>
</dbReference>
<evidence type="ECO:0000313" key="15">
    <source>
        <dbReference type="EMBL" id="MBB4119232.1"/>
    </source>
</evidence>
<keyword evidence="5 12" id="KW-0378">Hydrolase</keyword>
<evidence type="ECO:0000256" key="1">
    <source>
        <dbReference type="ARBA" id="ARBA00022515"/>
    </source>
</evidence>
<keyword evidence="1 12" id="KW-0639">Primosome</keyword>
<evidence type="ECO:0000256" key="11">
    <source>
        <dbReference type="ARBA" id="ARBA00048988"/>
    </source>
</evidence>
<keyword evidence="7 12" id="KW-0862">Zinc</keyword>
<gene>
    <name evidence="12" type="primary">priA</name>
    <name evidence="15" type="ORF">GGR32_001528</name>
</gene>
<keyword evidence="2 12" id="KW-0235">DNA replication</keyword>